<dbReference type="AlphaFoldDB" id="A0A0D7LGS5"/>
<evidence type="ECO:0000256" key="1">
    <source>
        <dbReference type="SAM" id="Phobius"/>
    </source>
</evidence>
<reference evidence="7" key="1">
    <citation type="journal article" date="2018" name="Genome Biol.">
        <title>SKESA: strategic k-mer extension for scrupulous assemblies.</title>
        <authorList>
            <person name="Souvorov A."/>
            <person name="Agarwala R."/>
            <person name="Lipman D.J."/>
        </authorList>
    </citation>
    <scope>NUCLEOTIDE SEQUENCE</scope>
    <source>
        <strain evidence="7">91871</strain>
    </source>
</reference>
<feature type="transmembrane region" description="Helical" evidence="1">
    <location>
        <begin position="12"/>
        <end position="35"/>
    </location>
</feature>
<dbReference type="Pfam" id="PF07290">
    <property type="entry name" value="YqiJ_OB"/>
    <property type="match status" value="1"/>
</dbReference>
<dbReference type="InterPro" id="IPR010840">
    <property type="entry name" value="YqiJ_OB"/>
</dbReference>
<evidence type="ECO:0000313" key="9">
    <source>
        <dbReference type="Proteomes" id="UP000885148"/>
    </source>
</evidence>
<keyword evidence="1" id="KW-0472">Membrane</keyword>
<keyword evidence="1" id="KW-0812">Transmembrane</keyword>
<accession>A0A0D7LGS5</accession>
<gene>
    <name evidence="7" type="ORF">KV121_002688</name>
    <name evidence="8" type="ORF">O4000_03560</name>
    <name evidence="5" type="ORF">P7U51_003386</name>
    <name evidence="6" type="ORF">PQQ21_003257</name>
    <name evidence="4" type="ORF">SGX49_001403</name>
</gene>
<evidence type="ECO:0000313" key="5">
    <source>
        <dbReference type="EMBL" id="EMM7458842.1"/>
    </source>
</evidence>
<protein>
    <submittedName>
        <fullName evidence="7">DUF1449 family protein</fullName>
    </submittedName>
</protein>
<organism evidence="7 9">
    <name type="scientific">Citrobacter freundii</name>
    <dbReference type="NCBI Taxonomy" id="546"/>
    <lineage>
        <taxon>Bacteria</taxon>
        <taxon>Pseudomonadati</taxon>
        <taxon>Pseudomonadota</taxon>
        <taxon>Gammaproteobacteria</taxon>
        <taxon>Enterobacterales</taxon>
        <taxon>Enterobacteriaceae</taxon>
        <taxon>Citrobacter</taxon>
        <taxon>Citrobacter freundii complex</taxon>
    </lineage>
</organism>
<dbReference type="InterPro" id="IPR048376">
    <property type="entry name" value="YqiJ_N"/>
</dbReference>
<evidence type="ECO:0000259" key="3">
    <source>
        <dbReference type="Pfam" id="PF21001"/>
    </source>
</evidence>
<dbReference type="EMBL" id="ABKLER030000013">
    <property type="protein sequence ID" value="EMN4145971.1"/>
    <property type="molecule type" value="Genomic_DNA"/>
</dbReference>
<feature type="transmembrane region" description="Helical" evidence="1">
    <location>
        <begin position="66"/>
        <end position="86"/>
    </location>
</feature>
<dbReference type="Proteomes" id="UP000885148">
    <property type="component" value="Unassembled WGS sequence"/>
</dbReference>
<dbReference type="EMBL" id="CP114564">
    <property type="protein sequence ID" value="WAZ58004.1"/>
    <property type="molecule type" value="Genomic_DNA"/>
</dbReference>
<feature type="domain" description="Inner membrane protein YqiJ OB-fold" evidence="2">
    <location>
        <begin position="138"/>
        <end position="198"/>
    </location>
</feature>
<dbReference type="Proteomes" id="UP001164536">
    <property type="component" value="Chromosome"/>
</dbReference>
<dbReference type="EMBL" id="DAESCB010000007">
    <property type="protein sequence ID" value="HBH7042607.1"/>
    <property type="molecule type" value="Genomic_DNA"/>
</dbReference>
<dbReference type="EMBL" id="ABOSXX010000004">
    <property type="protein sequence ID" value="ELV3679010.1"/>
    <property type="molecule type" value="Genomic_DNA"/>
</dbReference>
<dbReference type="Proteomes" id="UP001169574">
    <property type="component" value="Unassembled WGS sequence"/>
</dbReference>
<sequence length="209" mass="22874">MALFTDYNSPYLFAISFVLLIGLLEIISLIFGHFLSGALDAHLEHYDALTSGNIGQALHYLNIGRIPALIVLCLLAGFFGLFGILLQHGWVTLWQAPLSNLLLAPVSFILAVFAVHYSGKIIAPWLPRDETTALAEDEFIGSMAIITGHSASAGTPCEGKFTDKFGQTHYVLLEPEAGKEFKKGDKVLIICRLSATRYLAELNPWPTVL</sequence>
<keyword evidence="10" id="KW-1185">Reference proteome</keyword>
<dbReference type="OrthoDB" id="7207054at2"/>
<evidence type="ECO:0000259" key="2">
    <source>
        <dbReference type="Pfam" id="PF07290"/>
    </source>
</evidence>
<name>A0A0D7LGS5_CITFR</name>
<dbReference type="EMBL" id="ABLGCN030000008">
    <property type="protein sequence ID" value="EMM7458842.1"/>
    <property type="molecule type" value="Genomic_DNA"/>
</dbReference>
<dbReference type="RefSeq" id="WP_044713705.1">
    <property type="nucleotide sequence ID" value="NZ_BGLH01000018.1"/>
</dbReference>
<dbReference type="Pfam" id="PF21001">
    <property type="entry name" value="YqiJ_N"/>
    <property type="match status" value="1"/>
</dbReference>
<reference evidence="7" key="2">
    <citation type="submission" date="2021-07" db="EMBL/GenBank/DDBJ databases">
        <authorList>
            <consortium name="NCBI Pathogen Detection Project"/>
        </authorList>
    </citation>
    <scope>NUCLEOTIDE SEQUENCE</scope>
    <source>
        <strain evidence="7">91871</strain>
    </source>
</reference>
<feature type="transmembrane region" description="Helical" evidence="1">
    <location>
        <begin position="98"/>
        <end position="118"/>
    </location>
</feature>
<feature type="domain" description="Inner membrane protein YqiJ N-terminal" evidence="3">
    <location>
        <begin position="8"/>
        <end position="114"/>
    </location>
</feature>
<evidence type="ECO:0000313" key="4">
    <source>
        <dbReference type="EMBL" id="ELV3679010.1"/>
    </source>
</evidence>
<keyword evidence="1" id="KW-1133">Transmembrane helix</keyword>
<evidence type="ECO:0000313" key="10">
    <source>
        <dbReference type="Proteomes" id="UP001164536"/>
    </source>
</evidence>
<evidence type="ECO:0000313" key="6">
    <source>
        <dbReference type="EMBL" id="EMN4145971.1"/>
    </source>
</evidence>
<evidence type="ECO:0000313" key="7">
    <source>
        <dbReference type="EMBL" id="HBH7042607.1"/>
    </source>
</evidence>
<reference evidence="8" key="3">
    <citation type="submission" date="2022-12" db="EMBL/GenBank/DDBJ databases">
        <title>2953647.</title>
        <authorList>
            <person name="Hergert J."/>
            <person name="Casey R."/>
            <person name="Wagner J."/>
            <person name="Young E.L."/>
            <person name="Oakeson K.F."/>
        </authorList>
    </citation>
    <scope>NUCLEOTIDE SEQUENCE</scope>
    <source>
        <strain evidence="8">2953647</strain>
    </source>
</reference>
<proteinExistence type="predicted"/>
<reference evidence="4" key="4">
    <citation type="submission" date="2023-05" db="EMBL/GenBank/DDBJ databases">
        <authorList>
            <consortium name="Clinical and Environmental Microbiology Branch: Whole genome sequencing antimicrobial resistance pathogens in the healthcare setting"/>
        </authorList>
    </citation>
    <scope>NUCLEOTIDE SEQUENCE</scope>
    <source>
        <strain evidence="6">2023GN-00102</strain>
        <strain evidence="4">2023GN-00287</strain>
        <strain evidence="5">Whole organism</strain>
    </source>
</reference>
<dbReference type="Proteomes" id="UP001279522">
    <property type="component" value="Unassembled WGS sequence"/>
</dbReference>
<evidence type="ECO:0000313" key="8">
    <source>
        <dbReference type="EMBL" id="WAZ58004.1"/>
    </source>
</evidence>